<evidence type="ECO:0000256" key="1">
    <source>
        <dbReference type="SAM" id="Phobius"/>
    </source>
</evidence>
<keyword evidence="1" id="KW-1133">Transmembrane helix</keyword>
<organism evidence="2">
    <name type="scientific">marine sediment metagenome</name>
    <dbReference type="NCBI Taxonomy" id="412755"/>
    <lineage>
        <taxon>unclassified sequences</taxon>
        <taxon>metagenomes</taxon>
        <taxon>ecological metagenomes</taxon>
    </lineage>
</organism>
<keyword evidence="1" id="KW-0472">Membrane</keyword>
<comment type="caution">
    <text evidence="2">The sequence shown here is derived from an EMBL/GenBank/DDBJ whole genome shotgun (WGS) entry which is preliminary data.</text>
</comment>
<accession>X1K5X7</accession>
<gene>
    <name evidence="2" type="ORF">S03H2_65301</name>
</gene>
<dbReference type="EMBL" id="BARU01042508">
    <property type="protein sequence ID" value="GAH85679.1"/>
    <property type="molecule type" value="Genomic_DNA"/>
</dbReference>
<sequence length="81" mass="8755">MNETNVSVSYTVKVDGASEVATENVITNITGGFGTFFGFSNVFFTITAIVLLIFMLLGLLALVWYIVQMQGGKKSKGFSGY</sequence>
<protein>
    <submittedName>
        <fullName evidence="2">Uncharacterized protein</fullName>
    </submittedName>
</protein>
<evidence type="ECO:0000313" key="2">
    <source>
        <dbReference type="EMBL" id="GAH85679.1"/>
    </source>
</evidence>
<feature type="transmembrane region" description="Helical" evidence="1">
    <location>
        <begin position="42"/>
        <end position="67"/>
    </location>
</feature>
<dbReference type="AlphaFoldDB" id="X1K5X7"/>
<name>X1K5X7_9ZZZZ</name>
<proteinExistence type="predicted"/>
<keyword evidence="1" id="KW-0812">Transmembrane</keyword>
<reference evidence="2" key="1">
    <citation type="journal article" date="2014" name="Front. Microbiol.">
        <title>High frequency of phylogenetically diverse reductive dehalogenase-homologous genes in deep subseafloor sedimentary metagenomes.</title>
        <authorList>
            <person name="Kawai M."/>
            <person name="Futagami T."/>
            <person name="Toyoda A."/>
            <person name="Takaki Y."/>
            <person name="Nishi S."/>
            <person name="Hori S."/>
            <person name="Arai W."/>
            <person name="Tsubouchi T."/>
            <person name="Morono Y."/>
            <person name="Uchiyama I."/>
            <person name="Ito T."/>
            <person name="Fujiyama A."/>
            <person name="Inagaki F."/>
            <person name="Takami H."/>
        </authorList>
    </citation>
    <scope>NUCLEOTIDE SEQUENCE</scope>
    <source>
        <strain evidence="2">Expedition CK06-06</strain>
    </source>
</reference>